<gene>
    <name evidence="1" type="ORF">EAG_12129</name>
</gene>
<protein>
    <submittedName>
        <fullName evidence="1">Uncharacterized protein</fullName>
    </submittedName>
</protein>
<dbReference type="Proteomes" id="UP000000311">
    <property type="component" value="Unassembled WGS sequence"/>
</dbReference>
<dbReference type="EMBL" id="GL444608">
    <property type="protein sequence ID" value="EFN60805.1"/>
    <property type="molecule type" value="Genomic_DNA"/>
</dbReference>
<name>E2B0G3_CAMFO</name>
<sequence>MGELIPTSESRRIGAEIYGPMEDPMQGGWLARLQSCRTVALENSLFSSKLPDYGSHRPGSRNPDVLPTILIGNGDTCESVYVLLP</sequence>
<proteinExistence type="predicted"/>
<keyword evidence="2" id="KW-1185">Reference proteome</keyword>
<evidence type="ECO:0000313" key="2">
    <source>
        <dbReference type="Proteomes" id="UP000000311"/>
    </source>
</evidence>
<accession>E2B0G3</accession>
<evidence type="ECO:0000313" key="1">
    <source>
        <dbReference type="EMBL" id="EFN60805.1"/>
    </source>
</evidence>
<reference evidence="1 2" key="1">
    <citation type="journal article" date="2010" name="Science">
        <title>Genomic comparison of the ants Camponotus floridanus and Harpegnathos saltator.</title>
        <authorList>
            <person name="Bonasio R."/>
            <person name="Zhang G."/>
            <person name="Ye C."/>
            <person name="Mutti N.S."/>
            <person name="Fang X."/>
            <person name="Qin N."/>
            <person name="Donahue G."/>
            <person name="Yang P."/>
            <person name="Li Q."/>
            <person name="Li C."/>
            <person name="Zhang P."/>
            <person name="Huang Z."/>
            <person name="Berger S.L."/>
            <person name="Reinberg D."/>
            <person name="Wang J."/>
            <person name="Liebig J."/>
        </authorList>
    </citation>
    <scope>NUCLEOTIDE SEQUENCE [LARGE SCALE GENOMIC DNA]</scope>
    <source>
        <strain evidence="2">C129</strain>
    </source>
</reference>
<dbReference type="InParanoid" id="E2B0G3"/>
<dbReference type="AlphaFoldDB" id="E2B0G3"/>
<organism evidence="2">
    <name type="scientific">Camponotus floridanus</name>
    <name type="common">Florida carpenter ant</name>
    <dbReference type="NCBI Taxonomy" id="104421"/>
    <lineage>
        <taxon>Eukaryota</taxon>
        <taxon>Metazoa</taxon>
        <taxon>Ecdysozoa</taxon>
        <taxon>Arthropoda</taxon>
        <taxon>Hexapoda</taxon>
        <taxon>Insecta</taxon>
        <taxon>Pterygota</taxon>
        <taxon>Neoptera</taxon>
        <taxon>Endopterygota</taxon>
        <taxon>Hymenoptera</taxon>
        <taxon>Apocrita</taxon>
        <taxon>Aculeata</taxon>
        <taxon>Formicoidea</taxon>
        <taxon>Formicidae</taxon>
        <taxon>Formicinae</taxon>
        <taxon>Camponotus</taxon>
    </lineage>
</organism>